<sequence>MEPVGLGQLLPQFCVPAQPHGTQEAVRYPQAPVGVGAQGALQGEKAGAGEVNLGSAVAR</sequence>
<name>A0ABU8UVX2_9ACTN</name>
<reference evidence="1 2" key="1">
    <citation type="submission" date="2024-03" db="EMBL/GenBank/DDBJ databases">
        <title>Novel Streptomyces species of biotechnological and ecological value are a feature of Machair soil.</title>
        <authorList>
            <person name="Prole J.R."/>
            <person name="Goodfellow M."/>
            <person name="Allenby N."/>
            <person name="Ward A.C."/>
        </authorList>
    </citation>
    <scope>NUCLEOTIDE SEQUENCE [LARGE SCALE GENOMIC DNA]</scope>
    <source>
        <strain evidence="1 2">MS1.AVA.1</strain>
    </source>
</reference>
<comment type="caution">
    <text evidence="1">The sequence shown here is derived from an EMBL/GenBank/DDBJ whole genome shotgun (WGS) entry which is preliminary data.</text>
</comment>
<keyword evidence="2" id="KW-1185">Reference proteome</keyword>
<gene>
    <name evidence="1" type="ORF">WKI71_45645</name>
</gene>
<evidence type="ECO:0000313" key="2">
    <source>
        <dbReference type="Proteomes" id="UP001376459"/>
    </source>
</evidence>
<dbReference type="EMBL" id="JBBKAK010000002">
    <property type="protein sequence ID" value="MEJ8673065.1"/>
    <property type="molecule type" value="Genomic_DNA"/>
</dbReference>
<accession>A0ABU8UVX2</accession>
<proteinExistence type="predicted"/>
<protein>
    <submittedName>
        <fullName evidence="1">Uncharacterized protein</fullName>
    </submittedName>
</protein>
<evidence type="ECO:0000313" key="1">
    <source>
        <dbReference type="EMBL" id="MEJ8673065.1"/>
    </source>
</evidence>
<dbReference type="Proteomes" id="UP001376459">
    <property type="component" value="Unassembled WGS sequence"/>
</dbReference>
<organism evidence="1 2">
    <name type="scientific">Streptomyces machairae</name>
    <dbReference type="NCBI Taxonomy" id="3134109"/>
    <lineage>
        <taxon>Bacteria</taxon>
        <taxon>Bacillati</taxon>
        <taxon>Actinomycetota</taxon>
        <taxon>Actinomycetes</taxon>
        <taxon>Kitasatosporales</taxon>
        <taxon>Streptomycetaceae</taxon>
        <taxon>Streptomyces</taxon>
    </lineage>
</organism>